<dbReference type="GO" id="GO:0005737">
    <property type="term" value="C:cytoplasm"/>
    <property type="evidence" value="ECO:0007669"/>
    <property type="project" value="UniProtKB-SubCell"/>
</dbReference>
<dbReference type="OrthoDB" id="190105at2759"/>
<feature type="compositionally biased region" description="Polar residues" evidence="5">
    <location>
        <begin position="367"/>
        <end position="384"/>
    </location>
</feature>
<keyword evidence="2" id="KW-0963">Cytoplasm</keyword>
<evidence type="ECO:0000313" key="6">
    <source>
        <dbReference type="EMBL" id="KAJ3583241.1"/>
    </source>
</evidence>
<feature type="compositionally biased region" description="Basic and acidic residues" evidence="5">
    <location>
        <begin position="1"/>
        <end position="10"/>
    </location>
</feature>
<comment type="caution">
    <text evidence="6">The sequence shown here is derived from an EMBL/GenBank/DDBJ whole genome shotgun (WGS) entry which is preliminary data.</text>
</comment>
<protein>
    <submittedName>
        <fullName evidence="6">Uncharacterized protein</fullName>
    </submittedName>
</protein>
<reference evidence="6" key="1">
    <citation type="submission" date="2022-07" db="EMBL/GenBank/DDBJ databases">
        <title>Chromosome-level genome of Muraenolepis orangiensis.</title>
        <authorList>
            <person name="Kim J."/>
        </authorList>
    </citation>
    <scope>NUCLEOTIDE SEQUENCE</scope>
    <source>
        <strain evidence="6">KU_S4_2022</strain>
        <tissue evidence="6">Muscle</tissue>
    </source>
</reference>
<accession>A0A9Q0I4E2</accession>
<evidence type="ECO:0000256" key="3">
    <source>
        <dbReference type="ARBA" id="ARBA00022553"/>
    </source>
</evidence>
<evidence type="ECO:0000256" key="5">
    <source>
        <dbReference type="SAM" id="MobiDB-lite"/>
    </source>
</evidence>
<dbReference type="Proteomes" id="UP001148018">
    <property type="component" value="Unassembled WGS sequence"/>
</dbReference>
<dbReference type="PANTHER" id="PTHR18902:SF24">
    <property type="entry name" value="NUCLEAR MITOTIC APPARATUS PROTEIN 1"/>
    <property type="match status" value="1"/>
</dbReference>
<feature type="compositionally biased region" description="Basic residues" evidence="5">
    <location>
        <begin position="185"/>
        <end position="196"/>
    </location>
</feature>
<gene>
    <name evidence="6" type="ORF">NHX12_034159</name>
</gene>
<evidence type="ECO:0000256" key="4">
    <source>
        <dbReference type="ARBA" id="ARBA00023054"/>
    </source>
</evidence>
<dbReference type="GO" id="GO:0008017">
    <property type="term" value="F:microtubule binding"/>
    <property type="evidence" value="ECO:0007669"/>
    <property type="project" value="TreeGrafter"/>
</dbReference>
<proteinExistence type="predicted"/>
<feature type="region of interest" description="Disordered" evidence="5">
    <location>
        <begin position="346"/>
        <end position="384"/>
    </location>
</feature>
<comment type="subcellular location">
    <subcellularLocation>
        <location evidence="1">Cytoplasm</location>
    </subcellularLocation>
</comment>
<evidence type="ECO:0000256" key="2">
    <source>
        <dbReference type="ARBA" id="ARBA00022490"/>
    </source>
</evidence>
<dbReference type="AlphaFoldDB" id="A0A9Q0I4E2"/>
<feature type="compositionally biased region" description="Polar residues" evidence="5">
    <location>
        <begin position="172"/>
        <end position="184"/>
    </location>
</feature>
<evidence type="ECO:0000256" key="1">
    <source>
        <dbReference type="ARBA" id="ARBA00004496"/>
    </source>
</evidence>
<keyword evidence="3" id="KW-0597">Phosphoprotein</keyword>
<feature type="region of interest" description="Disordered" evidence="5">
    <location>
        <begin position="154"/>
        <end position="203"/>
    </location>
</feature>
<dbReference type="GO" id="GO:0000922">
    <property type="term" value="C:spindle pole"/>
    <property type="evidence" value="ECO:0007669"/>
    <property type="project" value="TreeGrafter"/>
</dbReference>
<keyword evidence="7" id="KW-1185">Reference proteome</keyword>
<feature type="region of interest" description="Disordered" evidence="5">
    <location>
        <begin position="1"/>
        <end position="25"/>
    </location>
</feature>
<dbReference type="GO" id="GO:0000132">
    <property type="term" value="P:establishment of mitotic spindle orientation"/>
    <property type="evidence" value="ECO:0007669"/>
    <property type="project" value="TreeGrafter"/>
</dbReference>
<keyword evidence="4" id="KW-0175">Coiled coil</keyword>
<dbReference type="GO" id="GO:0005813">
    <property type="term" value="C:centrosome"/>
    <property type="evidence" value="ECO:0007669"/>
    <property type="project" value="TreeGrafter"/>
</dbReference>
<organism evidence="6 7">
    <name type="scientific">Muraenolepis orangiensis</name>
    <name type="common">Patagonian moray cod</name>
    <dbReference type="NCBI Taxonomy" id="630683"/>
    <lineage>
        <taxon>Eukaryota</taxon>
        <taxon>Metazoa</taxon>
        <taxon>Chordata</taxon>
        <taxon>Craniata</taxon>
        <taxon>Vertebrata</taxon>
        <taxon>Euteleostomi</taxon>
        <taxon>Actinopterygii</taxon>
        <taxon>Neopterygii</taxon>
        <taxon>Teleostei</taxon>
        <taxon>Neoteleostei</taxon>
        <taxon>Acanthomorphata</taxon>
        <taxon>Zeiogadaria</taxon>
        <taxon>Gadariae</taxon>
        <taxon>Gadiformes</taxon>
        <taxon>Muraenolepidoidei</taxon>
        <taxon>Muraenolepididae</taxon>
        <taxon>Muraenolepis</taxon>
    </lineage>
</organism>
<sequence>MKRKLDHGPEVRSFSSGKKPYKGTEYQSPLGSVLCPATPTTFGHIRTANCQGQQRQRITSIQPPTGLQEWLRTFQSWSGPEKLLVLDELIDSCEPTQVKHMMQLIEPQFQRDFISLLPKESSTPLDGRSERLARKRRGLGTDSLESLYFTPMAKAQTNSSHPSVDTKRRVDNTSNKSMADSTMNHVKRRRNTRKNPGHGLPGDRINVFYSLTSARSQPNLSNSPAARPVSVELFGTPADKAASESVRLLSLPGYRLSTTDSMAPSRSTVCVGAENESDNAPYWMRIAELQARNKTCLPHLKSSYPVESRSPEFIITEDNMRTGDTICRASVRPDQLQDSLSSHRLSHMVGPTSTVGAAPSSPPAGCTQLSSSPRRSKCTASSRPQYPLSPEVCVVYPGHVAHS</sequence>
<name>A0A9Q0I4E2_9TELE</name>
<dbReference type="InterPro" id="IPR051841">
    <property type="entry name" value="MT-Golgi_org_protein"/>
</dbReference>
<dbReference type="GO" id="GO:0005876">
    <property type="term" value="C:spindle microtubule"/>
    <property type="evidence" value="ECO:0007669"/>
    <property type="project" value="TreeGrafter"/>
</dbReference>
<evidence type="ECO:0000313" key="7">
    <source>
        <dbReference type="Proteomes" id="UP001148018"/>
    </source>
</evidence>
<dbReference type="EMBL" id="JANIIK010000499">
    <property type="protein sequence ID" value="KAJ3583241.1"/>
    <property type="molecule type" value="Genomic_DNA"/>
</dbReference>
<dbReference type="PANTHER" id="PTHR18902">
    <property type="entry name" value="NUCLEAR MITOTIC APPARATUS PROTEIN 1-RELATED"/>
    <property type="match status" value="1"/>
</dbReference>